<dbReference type="InterPro" id="IPR006076">
    <property type="entry name" value="FAD-dep_OxRdtase"/>
</dbReference>
<keyword evidence="4" id="KW-1185">Reference proteome</keyword>
<dbReference type="Gene3D" id="3.50.50.60">
    <property type="entry name" value="FAD/NAD(P)-binding domain"/>
    <property type="match status" value="1"/>
</dbReference>
<organism evidence="3 4">
    <name type="scientific">Roseospirillum parvum</name>
    <dbReference type="NCBI Taxonomy" id="83401"/>
    <lineage>
        <taxon>Bacteria</taxon>
        <taxon>Pseudomonadati</taxon>
        <taxon>Pseudomonadota</taxon>
        <taxon>Alphaproteobacteria</taxon>
        <taxon>Rhodospirillales</taxon>
        <taxon>Rhodospirillaceae</taxon>
        <taxon>Roseospirillum</taxon>
    </lineage>
</organism>
<dbReference type="Gene3D" id="3.30.9.10">
    <property type="entry name" value="D-Amino Acid Oxidase, subunit A, domain 2"/>
    <property type="match status" value="1"/>
</dbReference>
<accession>A0A1G7U9T0</accession>
<dbReference type="EMBL" id="FNCV01000001">
    <property type="protein sequence ID" value="SDG43520.1"/>
    <property type="molecule type" value="Genomic_DNA"/>
</dbReference>
<dbReference type="PANTHER" id="PTHR13847">
    <property type="entry name" value="SARCOSINE DEHYDROGENASE-RELATED"/>
    <property type="match status" value="1"/>
</dbReference>
<dbReference type="STRING" id="83401.SAMN05421742_101237"/>
<dbReference type="SUPFAM" id="SSF51905">
    <property type="entry name" value="FAD/NAD(P)-binding domain"/>
    <property type="match status" value="1"/>
</dbReference>
<feature type="domain" description="FAD dependent oxidoreductase" evidence="2">
    <location>
        <begin position="38"/>
        <end position="390"/>
    </location>
</feature>
<evidence type="ECO:0000259" key="2">
    <source>
        <dbReference type="Pfam" id="PF01266"/>
    </source>
</evidence>
<reference evidence="4" key="1">
    <citation type="submission" date="2016-10" db="EMBL/GenBank/DDBJ databases">
        <authorList>
            <person name="Varghese N."/>
            <person name="Submissions S."/>
        </authorList>
    </citation>
    <scope>NUCLEOTIDE SEQUENCE [LARGE SCALE GENOMIC DNA]</scope>
    <source>
        <strain evidence="4">930I</strain>
    </source>
</reference>
<dbReference type="PANTHER" id="PTHR13847:SF281">
    <property type="entry name" value="FAD DEPENDENT OXIDOREDUCTASE DOMAIN-CONTAINING PROTEIN"/>
    <property type="match status" value="1"/>
</dbReference>
<dbReference type="AlphaFoldDB" id="A0A1G7U9T0"/>
<keyword evidence="1" id="KW-0560">Oxidoreductase</keyword>
<evidence type="ECO:0000313" key="4">
    <source>
        <dbReference type="Proteomes" id="UP000217076"/>
    </source>
</evidence>
<dbReference type="RefSeq" id="WP_092614147.1">
    <property type="nucleotide sequence ID" value="NZ_FNCV01000001.1"/>
</dbReference>
<name>A0A1G7U9T0_9PROT</name>
<evidence type="ECO:0000313" key="3">
    <source>
        <dbReference type="EMBL" id="SDG43520.1"/>
    </source>
</evidence>
<dbReference type="Pfam" id="PF01266">
    <property type="entry name" value="DAO"/>
    <property type="match status" value="1"/>
</dbReference>
<gene>
    <name evidence="3" type="ORF">SAMN05421742_101237</name>
</gene>
<dbReference type="GO" id="GO:0016491">
    <property type="term" value="F:oxidoreductase activity"/>
    <property type="evidence" value="ECO:0007669"/>
    <property type="project" value="UniProtKB-KW"/>
</dbReference>
<dbReference type="InterPro" id="IPR036188">
    <property type="entry name" value="FAD/NAD-bd_sf"/>
</dbReference>
<dbReference type="GO" id="GO:0005737">
    <property type="term" value="C:cytoplasm"/>
    <property type="evidence" value="ECO:0007669"/>
    <property type="project" value="TreeGrafter"/>
</dbReference>
<dbReference type="OrthoDB" id="9806601at2"/>
<dbReference type="Proteomes" id="UP000217076">
    <property type="component" value="Unassembled WGS sequence"/>
</dbReference>
<evidence type="ECO:0000256" key="1">
    <source>
        <dbReference type="ARBA" id="ARBA00023002"/>
    </source>
</evidence>
<proteinExistence type="predicted"/>
<protein>
    <submittedName>
        <fullName evidence="3">Gamma-glutamylputrescine oxidase</fullName>
    </submittedName>
</protein>
<sequence length="434" mass="47276">MLVSQGSKVLPGHPDSYYAATPRGAPDLPRLEADTRADVCIVGGGFCGLMAALEMAEKGLDVVLLEAERVGWGASGRNGGQVGSGQRQDQMTLESALGKETARRLWELAEEAKALVRERVKRHAIDCDLTDGVLNAAVKPGDAEWIARYVDHMAEHYDYPHFQWIDRAGMAERLGTDIYHGGKQDMTALHLHPLNYALGLARAAQQAGARLFEHARVSGYDPSNPTRVRTAAGPTVTADQVVICCNGYLGRLEPRVAGRIMPINNYVIATEPLGEARARELIRDNVAVADTKFVIDYYRLSADHRLLFGGGETYSHRFPADIAGFVKPHMLKVYPQLADARIEYAWGGTLAITLKRLPHVGRLSPNVLFAHGFSGHGVGIASLLGRLLAEAAVGQASRFDVMARLPTPMFPGGTLLRHPALVVGMLYYALRDRL</sequence>